<proteinExistence type="predicted"/>
<name>A0ABP0QBS5_9DINO</name>
<reference evidence="1 2" key="1">
    <citation type="submission" date="2024-02" db="EMBL/GenBank/DDBJ databases">
        <authorList>
            <person name="Chen Y."/>
            <person name="Shah S."/>
            <person name="Dougan E. K."/>
            <person name="Thang M."/>
            <person name="Chan C."/>
        </authorList>
    </citation>
    <scope>NUCLEOTIDE SEQUENCE [LARGE SCALE GENOMIC DNA]</scope>
</reference>
<organism evidence="1 2">
    <name type="scientific">Durusdinium trenchii</name>
    <dbReference type="NCBI Taxonomy" id="1381693"/>
    <lineage>
        <taxon>Eukaryota</taxon>
        <taxon>Sar</taxon>
        <taxon>Alveolata</taxon>
        <taxon>Dinophyceae</taxon>
        <taxon>Suessiales</taxon>
        <taxon>Symbiodiniaceae</taxon>
        <taxon>Durusdinium</taxon>
    </lineage>
</organism>
<evidence type="ECO:0000313" key="1">
    <source>
        <dbReference type="EMBL" id="CAK9085709.1"/>
    </source>
</evidence>
<dbReference type="Proteomes" id="UP001642484">
    <property type="component" value="Unassembled WGS sequence"/>
</dbReference>
<evidence type="ECO:0000313" key="2">
    <source>
        <dbReference type="Proteomes" id="UP001642484"/>
    </source>
</evidence>
<accession>A0ABP0QBS5</accession>
<keyword evidence="2" id="KW-1185">Reference proteome</keyword>
<comment type="caution">
    <text evidence="1">The sequence shown here is derived from an EMBL/GenBank/DDBJ whole genome shotgun (WGS) entry which is preliminary data.</text>
</comment>
<sequence>MFCDSEGKEARLVSGRWQADVTVTEDDNCGLAMFAFEMWKVNLSISRSFPARLFLSFSLPCAQRPEAVFEGQQVMAPSLKRLATLYLLPVPTFETFSWKGLGQCHEMGSGRSCNAGISEAGSDGTLAAGGLSSQTKRMPLMDMWVDLKTNP</sequence>
<dbReference type="EMBL" id="CAXAMN010024339">
    <property type="protein sequence ID" value="CAK9085709.1"/>
    <property type="molecule type" value="Genomic_DNA"/>
</dbReference>
<gene>
    <name evidence="1" type="ORF">CCMP2556_LOCUS41596</name>
</gene>
<protein>
    <submittedName>
        <fullName evidence="1">Uncharacterized protein</fullName>
    </submittedName>
</protein>